<dbReference type="InterPro" id="IPR029016">
    <property type="entry name" value="GAF-like_dom_sf"/>
</dbReference>
<dbReference type="NCBIfam" id="TIGR00254">
    <property type="entry name" value="GGDEF"/>
    <property type="match status" value="1"/>
</dbReference>
<dbReference type="PROSITE" id="PS50887">
    <property type="entry name" value="GGDEF"/>
    <property type="match status" value="1"/>
</dbReference>
<feature type="domain" description="GGDEF" evidence="1">
    <location>
        <begin position="349"/>
        <end position="474"/>
    </location>
</feature>
<accession>A0A6N7RK36</accession>
<organism evidence="2 3">
    <name type="scientific">Eggerthella guodeyinii</name>
    <dbReference type="NCBI Taxonomy" id="2690837"/>
    <lineage>
        <taxon>Bacteria</taxon>
        <taxon>Bacillati</taxon>
        <taxon>Actinomycetota</taxon>
        <taxon>Coriobacteriia</taxon>
        <taxon>Eggerthellales</taxon>
        <taxon>Eggerthellaceae</taxon>
        <taxon>Eggerthella</taxon>
    </lineage>
</organism>
<dbReference type="PANTHER" id="PTHR44757">
    <property type="entry name" value="DIGUANYLATE CYCLASE DGCP"/>
    <property type="match status" value="1"/>
</dbReference>
<reference evidence="3" key="1">
    <citation type="submission" date="2019-08" db="EMBL/GenBank/DDBJ databases">
        <title>Arthrobacter sp. nov., isolated from plateau pika and Tibetan wild ass.</title>
        <authorList>
            <person name="Ge Y."/>
        </authorList>
    </citation>
    <scope>NUCLEOTIDE SEQUENCE [LARGE SCALE GENOMIC DNA]</scope>
    <source>
        <strain evidence="3">HF-4214</strain>
    </source>
</reference>
<dbReference type="SUPFAM" id="SSF55073">
    <property type="entry name" value="Nucleotide cyclase"/>
    <property type="match status" value="1"/>
</dbReference>
<dbReference type="Gene3D" id="3.30.450.20">
    <property type="entry name" value="PAS domain"/>
    <property type="match status" value="1"/>
</dbReference>
<dbReference type="NCBIfam" id="TIGR00229">
    <property type="entry name" value="sensory_box"/>
    <property type="match status" value="1"/>
</dbReference>
<dbReference type="Pfam" id="PF00990">
    <property type="entry name" value="GGDEF"/>
    <property type="match status" value="1"/>
</dbReference>
<dbReference type="SUPFAM" id="SSF55781">
    <property type="entry name" value="GAF domain-like"/>
    <property type="match status" value="1"/>
</dbReference>
<dbReference type="AlphaFoldDB" id="A0A6N7RK36"/>
<dbReference type="EMBL" id="VTFY01000001">
    <property type="protein sequence ID" value="MRX81118.1"/>
    <property type="molecule type" value="Genomic_DNA"/>
</dbReference>
<evidence type="ECO:0000259" key="1">
    <source>
        <dbReference type="PROSITE" id="PS50887"/>
    </source>
</evidence>
<comment type="caution">
    <text evidence="2">The sequence shown here is derived from an EMBL/GenBank/DDBJ whole genome shotgun (WGS) entry which is preliminary data.</text>
</comment>
<dbReference type="InterPro" id="IPR000160">
    <property type="entry name" value="GGDEF_dom"/>
</dbReference>
<dbReference type="CDD" id="cd00130">
    <property type="entry name" value="PAS"/>
    <property type="match status" value="1"/>
</dbReference>
<dbReference type="Proteomes" id="UP000438093">
    <property type="component" value="Unassembled WGS sequence"/>
</dbReference>
<gene>
    <name evidence="2" type="ORF">GJG86_01200</name>
</gene>
<dbReference type="InterPro" id="IPR052155">
    <property type="entry name" value="Biofilm_reg_signaling"/>
</dbReference>
<proteinExistence type="predicted"/>
<dbReference type="Pfam" id="PF01590">
    <property type="entry name" value="GAF"/>
    <property type="match status" value="1"/>
</dbReference>
<dbReference type="SMART" id="SM00267">
    <property type="entry name" value="GGDEF"/>
    <property type="match status" value="1"/>
</dbReference>
<dbReference type="Gene3D" id="3.30.450.40">
    <property type="match status" value="1"/>
</dbReference>
<dbReference type="SUPFAM" id="SSF55785">
    <property type="entry name" value="PYP-like sensor domain (PAS domain)"/>
    <property type="match status" value="1"/>
</dbReference>
<dbReference type="InterPro" id="IPR013655">
    <property type="entry name" value="PAS_fold_3"/>
</dbReference>
<dbReference type="Pfam" id="PF08447">
    <property type="entry name" value="PAS_3"/>
    <property type="match status" value="1"/>
</dbReference>
<evidence type="ECO:0000313" key="3">
    <source>
        <dbReference type="Proteomes" id="UP000438093"/>
    </source>
</evidence>
<protein>
    <submittedName>
        <fullName evidence="2">Diguanylate cyclase</fullName>
    </submittedName>
</protein>
<keyword evidence="3" id="KW-1185">Reference proteome</keyword>
<dbReference type="InterPro" id="IPR000014">
    <property type="entry name" value="PAS"/>
</dbReference>
<dbReference type="InterPro" id="IPR035965">
    <property type="entry name" value="PAS-like_dom_sf"/>
</dbReference>
<name>A0A6N7RK36_9ACTN</name>
<dbReference type="InterPro" id="IPR043128">
    <property type="entry name" value="Rev_trsase/Diguanyl_cyclase"/>
</dbReference>
<dbReference type="InterPro" id="IPR003018">
    <property type="entry name" value="GAF"/>
</dbReference>
<dbReference type="Gene3D" id="3.30.70.270">
    <property type="match status" value="1"/>
</dbReference>
<evidence type="ECO:0000313" key="2">
    <source>
        <dbReference type="EMBL" id="MRX81118.1"/>
    </source>
</evidence>
<dbReference type="CDD" id="cd01949">
    <property type="entry name" value="GGDEF"/>
    <property type="match status" value="1"/>
</dbReference>
<dbReference type="PANTHER" id="PTHR44757:SF2">
    <property type="entry name" value="BIOFILM ARCHITECTURE MAINTENANCE PROTEIN MBAA"/>
    <property type="match status" value="1"/>
</dbReference>
<sequence>MPISEETRSLSAALADQRRAEQVAQETNEQLRLLSDVSRYLLTGDDPDEAIRSALGETAAYFDGDRAYLFELDDARRLSSNTYEFCAPGIVSEQELLQSVPFEMQSHTLSLLRHGANLYLDDTSTVPDFGICDRGVRSLVLMPLRSGGKLSGFMGVDNPRRNVACIDHLGGLGDSVAAILQRRDSEEQILRDNRVMRDLMNDMPGGFVQQRVSPDGRTVPIFINEEFCRMSGMSHDECFAYYGSDGFTGVHPDDNEMAKRELEKLIATRETITLRLRLFRGDGSYVPMQVFYRVTDDRDGNLLLSGYYTDLTEQLAVEERAMAEHDELTGLFNRTKLAHMKTDAYRDLGSCGVLFFDVNHLKTVNDSEGHDQGDVLLRLVADGIASITDERVHGYRYGGDEFLVVACDGAERELAELTARWTARMRELADERQVEATAAVGCAWSEAPFTLNDLIRRADRAMYADKQRVKRDEG</sequence>
<dbReference type="InterPro" id="IPR029787">
    <property type="entry name" value="Nucleotide_cyclase"/>
</dbReference>